<dbReference type="PROSITE" id="PS51635">
    <property type="entry name" value="PNPLA"/>
    <property type="match status" value="1"/>
</dbReference>
<keyword evidence="2" id="KW-0378">Hydrolase</keyword>
<accession>A0ABX0TIB1</accession>
<evidence type="ECO:0000259" key="3">
    <source>
        <dbReference type="PROSITE" id="PS51635"/>
    </source>
</evidence>
<dbReference type="InterPro" id="IPR002641">
    <property type="entry name" value="PNPLA_dom"/>
</dbReference>
<protein>
    <submittedName>
        <fullName evidence="4">Acylesterase/phospholipase RssA</fullName>
    </submittedName>
</protein>
<dbReference type="SUPFAM" id="SSF52151">
    <property type="entry name" value="FabD/lysophospholipase-like"/>
    <property type="match status" value="1"/>
</dbReference>
<keyword evidence="5" id="KW-1185">Reference proteome</keyword>
<dbReference type="EMBL" id="JAAOZD010000002">
    <property type="protein sequence ID" value="NIJ00940.1"/>
    <property type="molecule type" value="Genomic_DNA"/>
</dbReference>
<proteinExistence type="predicted"/>
<feature type="active site" description="Nucleophile" evidence="2">
    <location>
        <position position="38"/>
    </location>
</feature>
<dbReference type="Proteomes" id="UP000802392">
    <property type="component" value="Unassembled WGS sequence"/>
</dbReference>
<feature type="active site" description="Proton acceptor" evidence="2">
    <location>
        <position position="161"/>
    </location>
</feature>
<dbReference type="Pfam" id="PF01734">
    <property type="entry name" value="Patatin"/>
    <property type="match status" value="1"/>
</dbReference>
<evidence type="ECO:0000313" key="5">
    <source>
        <dbReference type="Proteomes" id="UP000802392"/>
    </source>
</evidence>
<organism evidence="4 5">
    <name type="scientific">Paenarthrobacter ilicis</name>
    <dbReference type="NCBI Taxonomy" id="43665"/>
    <lineage>
        <taxon>Bacteria</taxon>
        <taxon>Bacillati</taxon>
        <taxon>Actinomycetota</taxon>
        <taxon>Actinomycetes</taxon>
        <taxon>Micrococcales</taxon>
        <taxon>Micrococcaceae</taxon>
        <taxon>Paenarthrobacter</taxon>
    </lineage>
</organism>
<feature type="short sequence motif" description="GXSXG" evidence="2">
    <location>
        <begin position="36"/>
        <end position="40"/>
    </location>
</feature>
<feature type="domain" description="PNPLA" evidence="3">
    <location>
        <begin position="5"/>
        <end position="175"/>
    </location>
</feature>
<comment type="caution">
    <text evidence="2">Lacks conserved residue(s) required for the propagation of feature annotation.</text>
</comment>
<gene>
    <name evidence="4" type="ORF">FHR86_001253</name>
</gene>
<comment type="caution">
    <text evidence="4">The sequence shown here is derived from an EMBL/GenBank/DDBJ whole genome shotgun (WGS) entry which is preliminary data.</text>
</comment>
<reference evidence="4 5" key="1">
    <citation type="submission" date="2020-03" db="EMBL/GenBank/DDBJ databases">
        <title>Genomic Encyclopedia of Type Strains, Phase III (KMG-III): the genomes of soil and plant-associated and newly described type strains.</title>
        <authorList>
            <person name="Whitman W."/>
        </authorList>
    </citation>
    <scope>NUCLEOTIDE SEQUENCE [LARGE SCALE GENOMIC DNA]</scope>
    <source>
        <strain evidence="4 5">CECT 4207</strain>
    </source>
</reference>
<dbReference type="RefSeq" id="WP_167264706.1">
    <property type="nucleotide sequence ID" value="NZ_BAAAVO010000009.1"/>
</dbReference>
<evidence type="ECO:0000256" key="1">
    <source>
        <dbReference type="ARBA" id="ARBA00023098"/>
    </source>
</evidence>
<sequence length="457" mass="49325">MKRSLVLAGGGMRVAWQAGVVKALAEEGLEFHHVDGTSGGILTAGMLLSGISAEEMCARWSGVDVKDFGSALPWGQYVKGPWALPAIGDADGILTKVFPALGINDATIRARATEPGAVEGSFNVVEFVHKRCHAIDAKEIDAGLMAAGMSLPIFLTPLRRDGNIWTDAVWMRDANVAEALRRGAEEVWLVWCIGNSPYWGDGPLEQYVHMIEMSAMGALLADFDAARAVGREFVLHVIRPEHPLPLDPEFYLGRVDADTLMGMGYRDARNYLADMPAAGLAKDPACTAMTEPAPGVRFNDTLRGELDGQPMVFRATVTLPTEPLPTKPLPTKPTNTPPQLTGYLEHPRFGRVFLAEGHVHATGDEVAYRARLRLDGGWQDVAVTRTLRDDPGPDAWQDSRHALLELGQRTARLTMSLADAAGLLASVEPVGAHGLVDRAAAVAGFAANGLRELLRRY</sequence>
<keyword evidence="1 2" id="KW-0443">Lipid metabolism</keyword>
<dbReference type="InterPro" id="IPR016035">
    <property type="entry name" value="Acyl_Trfase/lysoPLipase"/>
</dbReference>
<name>A0ABX0TIB1_9MICC</name>
<dbReference type="Gene3D" id="3.40.1090.10">
    <property type="entry name" value="Cytosolic phospholipase A2 catalytic domain"/>
    <property type="match status" value="1"/>
</dbReference>
<evidence type="ECO:0000313" key="4">
    <source>
        <dbReference type="EMBL" id="NIJ00940.1"/>
    </source>
</evidence>
<keyword evidence="2" id="KW-0442">Lipid degradation</keyword>
<evidence type="ECO:0000256" key="2">
    <source>
        <dbReference type="PROSITE-ProRule" id="PRU01161"/>
    </source>
</evidence>